<reference evidence="1 2" key="1">
    <citation type="journal article" date="2015" name="BMC Genomics">
        <title>Genome mining reveals unlocked bioactive potential of marine Gram-negative bacteria.</title>
        <authorList>
            <person name="Machado H."/>
            <person name="Sonnenschein E.C."/>
            <person name="Melchiorsen J."/>
            <person name="Gram L."/>
        </authorList>
    </citation>
    <scope>NUCLEOTIDE SEQUENCE [LARGE SCALE GENOMIC DNA]</scope>
    <source>
        <strain evidence="1 2">S4054</strain>
    </source>
</reference>
<evidence type="ECO:0000313" key="2">
    <source>
        <dbReference type="Proteomes" id="UP000033434"/>
    </source>
</evidence>
<protein>
    <submittedName>
        <fullName evidence="1">Uncharacterized protein</fullName>
    </submittedName>
</protein>
<dbReference type="EMBL" id="AUXW01000090">
    <property type="protein sequence ID" value="KKE84866.1"/>
    <property type="molecule type" value="Genomic_DNA"/>
</dbReference>
<dbReference type="PATRIC" id="fig|1129367.4.peg.1070"/>
<dbReference type="Proteomes" id="UP000033434">
    <property type="component" value="Unassembled WGS sequence"/>
</dbReference>
<sequence>MTPLHPVSLDKVVGGSIWKPTYPEKQKLLKYTTITVDKNRH</sequence>
<proteinExistence type="predicted"/>
<comment type="caution">
    <text evidence="1">The sequence shown here is derived from an EMBL/GenBank/DDBJ whole genome shotgun (WGS) entry which is preliminary data.</text>
</comment>
<gene>
    <name evidence="1" type="ORF">N479_07150</name>
</gene>
<name>A0A0F6AGG0_9GAMM</name>
<organism evidence="1 2">
    <name type="scientific">Pseudoalteromonas luteoviolacea S4054</name>
    <dbReference type="NCBI Taxonomy" id="1129367"/>
    <lineage>
        <taxon>Bacteria</taxon>
        <taxon>Pseudomonadati</taxon>
        <taxon>Pseudomonadota</taxon>
        <taxon>Gammaproteobacteria</taxon>
        <taxon>Alteromonadales</taxon>
        <taxon>Pseudoalteromonadaceae</taxon>
        <taxon>Pseudoalteromonas</taxon>
    </lineage>
</organism>
<accession>A0A0F6AGG0</accession>
<evidence type="ECO:0000313" key="1">
    <source>
        <dbReference type="EMBL" id="KKE84866.1"/>
    </source>
</evidence>
<dbReference type="AlphaFoldDB" id="A0A0F6AGG0"/>